<sequence>MSTTKLKVPGYGLPLNYQFAETPFPIVLKESYLYSFRLWKANTLTVREVCMLKVMEELTNKPEWWLKIEDPDIVAKWMKEAMEMSWAEYRPHGDFTQNMADADKSIFADSEFRQCIMELRKKAEMYQKTGLVPVMDYTTAAIKSDTLIPHELRDALKAAVAPLENVPENLKDWHPGSDGKVLDIVHPSLWPLVYGRSRILTDKRINVEEALRYTGTTVTLPSNPSTDFEGPRTQEDYDKHMFSVGAFSKRFQWLPCDIDLTGEHPRIDSYINNLHPVKQAKLYPIIEKFIQKSLPAWDVILRWHQEFDVQRIYTEDAFYVCRVPEICEPLEYCGEQNRPVDEDEASRQEDEDMDNDYEDSVRYQRDLEWYRLTHTPDRPDPKTEVEDYIKLRPSDVKSSGFFNNAPRVQVIVKLANIHLTPEKPSYDGGSWHIEGQLNEHICATALYYYDCENITDSHLDFRTNANGEELMDFLHYEQGDSNSIEHIFAIDADNNTMQDIGSVLTRQDRMLFFPNVYQHHVSPFELADKSQPGHRKILALFLVDPSQPVISTANVPPQQRHWWAEDVLNDTGGLGSLPPEVANMVIDNLDFPIGLDDAKKIREELMKERSVLQDKLATEVRSYQFNFCEH</sequence>
<dbReference type="InterPro" id="IPR049207">
    <property type="entry name" value="DUF4246_N"/>
</dbReference>
<evidence type="ECO:0000259" key="2">
    <source>
        <dbReference type="Pfam" id="PF14033"/>
    </source>
</evidence>
<dbReference type="InterPro" id="IPR025340">
    <property type="entry name" value="DUF4246"/>
</dbReference>
<name>A0A8H5TZA6_FUSHE</name>
<evidence type="ECO:0000259" key="3">
    <source>
        <dbReference type="Pfam" id="PF21666"/>
    </source>
</evidence>
<dbReference type="Pfam" id="PF14033">
    <property type="entry name" value="DUF4246"/>
    <property type="match status" value="1"/>
</dbReference>
<feature type="domain" description="DUF4246" evidence="3">
    <location>
        <begin position="8"/>
        <end position="80"/>
    </location>
</feature>
<comment type="caution">
    <text evidence="4">The sequence shown here is derived from an EMBL/GenBank/DDBJ whole genome shotgun (WGS) entry which is preliminary data.</text>
</comment>
<gene>
    <name evidence="4" type="ORF">FHETE_1244</name>
</gene>
<dbReference type="PANTHER" id="PTHR33119">
    <property type="entry name" value="IFI3P"/>
    <property type="match status" value="1"/>
</dbReference>
<organism evidence="4 5">
    <name type="scientific">Fusarium heterosporum</name>
    <dbReference type="NCBI Taxonomy" id="42747"/>
    <lineage>
        <taxon>Eukaryota</taxon>
        <taxon>Fungi</taxon>
        <taxon>Dikarya</taxon>
        <taxon>Ascomycota</taxon>
        <taxon>Pezizomycotina</taxon>
        <taxon>Sordariomycetes</taxon>
        <taxon>Hypocreomycetidae</taxon>
        <taxon>Hypocreales</taxon>
        <taxon>Nectriaceae</taxon>
        <taxon>Fusarium</taxon>
        <taxon>Fusarium heterosporum species complex</taxon>
    </lineage>
</organism>
<evidence type="ECO:0000313" key="5">
    <source>
        <dbReference type="Proteomes" id="UP000567885"/>
    </source>
</evidence>
<reference evidence="4 5" key="1">
    <citation type="submission" date="2020-05" db="EMBL/GenBank/DDBJ databases">
        <title>Identification and distribution of gene clusters putatively required for synthesis of sphingolipid metabolism inhibitors in phylogenetically diverse species of the filamentous fungus Fusarium.</title>
        <authorList>
            <person name="Kim H.-S."/>
            <person name="Busman M."/>
            <person name="Brown D.W."/>
            <person name="Divon H."/>
            <person name="Uhlig S."/>
            <person name="Proctor R.H."/>
        </authorList>
    </citation>
    <scope>NUCLEOTIDE SEQUENCE [LARGE SCALE GENOMIC DNA]</scope>
    <source>
        <strain evidence="4 5">NRRL 20693</strain>
    </source>
</reference>
<dbReference type="OrthoDB" id="415532at2759"/>
<dbReference type="EMBL" id="JAAGWQ010000019">
    <property type="protein sequence ID" value="KAF5678270.1"/>
    <property type="molecule type" value="Genomic_DNA"/>
</dbReference>
<feature type="region of interest" description="Disordered" evidence="1">
    <location>
        <begin position="337"/>
        <end position="357"/>
    </location>
</feature>
<dbReference type="Proteomes" id="UP000567885">
    <property type="component" value="Unassembled WGS sequence"/>
</dbReference>
<protein>
    <submittedName>
        <fullName evidence="4">Uncharacterized protein</fullName>
    </submittedName>
</protein>
<keyword evidence="5" id="KW-1185">Reference proteome</keyword>
<dbReference type="AlphaFoldDB" id="A0A8H5TZA6"/>
<accession>A0A8H5TZA6</accession>
<proteinExistence type="predicted"/>
<feature type="domain" description="DUF4246" evidence="2">
    <location>
        <begin position="112"/>
        <end position="565"/>
    </location>
</feature>
<feature type="compositionally biased region" description="Acidic residues" evidence="1">
    <location>
        <begin position="341"/>
        <end position="357"/>
    </location>
</feature>
<dbReference type="InterPro" id="IPR049192">
    <property type="entry name" value="DUF4246_C"/>
</dbReference>
<dbReference type="PANTHER" id="PTHR33119:SF1">
    <property type="entry name" value="FE2OG DIOXYGENASE DOMAIN-CONTAINING PROTEIN"/>
    <property type="match status" value="1"/>
</dbReference>
<evidence type="ECO:0000313" key="4">
    <source>
        <dbReference type="EMBL" id="KAF5678270.1"/>
    </source>
</evidence>
<dbReference type="Pfam" id="PF21666">
    <property type="entry name" value="DUF4246_N"/>
    <property type="match status" value="1"/>
</dbReference>
<evidence type="ECO:0000256" key="1">
    <source>
        <dbReference type="SAM" id="MobiDB-lite"/>
    </source>
</evidence>